<keyword evidence="3" id="KW-1185">Reference proteome</keyword>
<reference evidence="2" key="2">
    <citation type="submission" date="2025-09" db="UniProtKB">
        <authorList>
            <consortium name="Ensembl"/>
        </authorList>
    </citation>
    <scope>IDENTIFICATION</scope>
</reference>
<proteinExistence type="predicted"/>
<dbReference type="Ensembl" id="ENSMALT00000013034.1">
    <property type="protein sequence ID" value="ENSMALP00000012765.1"/>
    <property type="gene ID" value="ENSMALG00000009046.1"/>
</dbReference>
<dbReference type="InterPro" id="IPR008936">
    <property type="entry name" value="Rho_GTPase_activation_prot"/>
</dbReference>
<reference evidence="2" key="1">
    <citation type="submission" date="2025-08" db="UniProtKB">
        <authorList>
            <consortium name="Ensembl"/>
        </authorList>
    </citation>
    <scope>IDENTIFICATION</scope>
</reference>
<protein>
    <recommendedName>
        <fullName evidence="1">Rho-GAP domain-containing protein</fullName>
    </recommendedName>
</protein>
<dbReference type="GO" id="GO:0030496">
    <property type="term" value="C:midbody"/>
    <property type="evidence" value="ECO:0007669"/>
    <property type="project" value="TreeGrafter"/>
</dbReference>
<dbReference type="GO" id="GO:0051256">
    <property type="term" value="P:mitotic spindle midzone assembly"/>
    <property type="evidence" value="ECO:0007669"/>
    <property type="project" value="TreeGrafter"/>
</dbReference>
<dbReference type="STRING" id="43700.ENSMALP00000012765"/>
<dbReference type="GO" id="GO:0005634">
    <property type="term" value="C:nucleus"/>
    <property type="evidence" value="ECO:0007669"/>
    <property type="project" value="TreeGrafter"/>
</dbReference>
<dbReference type="PANTHER" id="PTHR46199">
    <property type="entry name" value="RAC GTPASE-ACTIVATING PROTEIN 1"/>
    <property type="match status" value="1"/>
</dbReference>
<feature type="domain" description="Rho-GAP" evidence="1">
    <location>
        <begin position="36"/>
        <end position="84"/>
    </location>
</feature>
<dbReference type="AlphaFoldDB" id="A0A3Q3J7N5"/>
<dbReference type="InterPro" id="IPR000198">
    <property type="entry name" value="RhoGAP_dom"/>
</dbReference>
<dbReference type="Proteomes" id="UP000261600">
    <property type="component" value="Unplaced"/>
</dbReference>
<dbReference type="PANTHER" id="PTHR46199:SF5">
    <property type="entry name" value="RAC GTPASE-ACTIVATING PROTEIN 1"/>
    <property type="match status" value="1"/>
</dbReference>
<dbReference type="GO" id="GO:0097149">
    <property type="term" value="C:centralspindlin complex"/>
    <property type="evidence" value="ECO:0007669"/>
    <property type="project" value="TreeGrafter"/>
</dbReference>
<dbReference type="Gene3D" id="1.10.555.10">
    <property type="entry name" value="Rho GTPase activation protein"/>
    <property type="match status" value="1"/>
</dbReference>
<dbReference type="PROSITE" id="PS50238">
    <property type="entry name" value="RHOGAP"/>
    <property type="match status" value="1"/>
</dbReference>
<dbReference type="GO" id="GO:0000281">
    <property type="term" value="P:mitotic cytokinesis"/>
    <property type="evidence" value="ECO:0007669"/>
    <property type="project" value="TreeGrafter"/>
</dbReference>
<dbReference type="GO" id="GO:0051233">
    <property type="term" value="C:spindle midzone"/>
    <property type="evidence" value="ECO:0007669"/>
    <property type="project" value="TreeGrafter"/>
</dbReference>
<dbReference type="GO" id="GO:0032154">
    <property type="term" value="C:cleavage furrow"/>
    <property type="evidence" value="ECO:0007669"/>
    <property type="project" value="TreeGrafter"/>
</dbReference>
<accession>A0A3Q3J7N5</accession>
<dbReference type="GO" id="GO:0007266">
    <property type="term" value="P:Rho protein signal transduction"/>
    <property type="evidence" value="ECO:0007669"/>
    <property type="project" value="TreeGrafter"/>
</dbReference>
<name>A0A3Q3J7N5_MONAL</name>
<organism evidence="2 3">
    <name type="scientific">Monopterus albus</name>
    <name type="common">Swamp eel</name>
    <dbReference type="NCBI Taxonomy" id="43700"/>
    <lineage>
        <taxon>Eukaryota</taxon>
        <taxon>Metazoa</taxon>
        <taxon>Chordata</taxon>
        <taxon>Craniata</taxon>
        <taxon>Vertebrata</taxon>
        <taxon>Euteleostomi</taxon>
        <taxon>Actinopterygii</taxon>
        <taxon>Neopterygii</taxon>
        <taxon>Teleostei</taxon>
        <taxon>Neoteleostei</taxon>
        <taxon>Acanthomorphata</taxon>
        <taxon>Anabantaria</taxon>
        <taxon>Synbranchiformes</taxon>
        <taxon>Synbranchidae</taxon>
        <taxon>Monopterus</taxon>
    </lineage>
</organism>
<evidence type="ECO:0000259" key="1">
    <source>
        <dbReference type="PROSITE" id="PS50238"/>
    </source>
</evidence>
<dbReference type="GO" id="GO:0005096">
    <property type="term" value="F:GTPase activator activity"/>
    <property type="evidence" value="ECO:0007669"/>
    <property type="project" value="TreeGrafter"/>
</dbReference>
<evidence type="ECO:0000313" key="3">
    <source>
        <dbReference type="Proteomes" id="UP000261600"/>
    </source>
</evidence>
<evidence type="ECO:0000313" key="2">
    <source>
        <dbReference type="Ensembl" id="ENSMALP00000012765.1"/>
    </source>
</evidence>
<sequence>MPCGKRIKFGKISLKCCDCRVCVPNLGGTPVKIGEGVLADYVSVMSPMIPPLVVHCISETEQSGLHEAGLYHLSGADPKLQDRG</sequence>